<dbReference type="RefSeq" id="XP_010250206.1">
    <property type="nucleotide sequence ID" value="XM_010251904.2"/>
</dbReference>
<dbReference type="SUPFAM" id="SSF47699">
    <property type="entry name" value="Bifunctional inhibitor/lipid-transfer protein/seed storage 2S albumin"/>
    <property type="match status" value="1"/>
</dbReference>
<dbReference type="PANTHER" id="PTHR31731">
    <property type="match status" value="1"/>
</dbReference>
<dbReference type="SMART" id="SM00499">
    <property type="entry name" value="AAI"/>
    <property type="match status" value="1"/>
</dbReference>
<accession>A0A1U7ZFL6</accession>
<dbReference type="GeneID" id="104592502"/>
<reference evidence="2" key="1">
    <citation type="submission" date="2025-08" db="UniProtKB">
        <authorList>
            <consortium name="RefSeq"/>
        </authorList>
    </citation>
    <scope>IDENTIFICATION</scope>
</reference>
<dbReference type="eggNOG" id="ENOG502S1CU">
    <property type="taxonomic scope" value="Eukaryota"/>
</dbReference>
<organism evidence="1 2">
    <name type="scientific">Nelumbo nucifera</name>
    <name type="common">Sacred lotus</name>
    <dbReference type="NCBI Taxonomy" id="4432"/>
    <lineage>
        <taxon>Eukaryota</taxon>
        <taxon>Viridiplantae</taxon>
        <taxon>Streptophyta</taxon>
        <taxon>Embryophyta</taxon>
        <taxon>Tracheophyta</taxon>
        <taxon>Spermatophyta</taxon>
        <taxon>Magnoliopsida</taxon>
        <taxon>Proteales</taxon>
        <taxon>Nelumbonaceae</taxon>
        <taxon>Nelumbo</taxon>
    </lineage>
</organism>
<keyword evidence="1" id="KW-1185">Reference proteome</keyword>
<dbReference type="OMA" id="ITACESC"/>
<sequence length="138" mass="14268">MATKISASAIALVFFTLLCSAAFSSACVPCNPKPNPSPKFPPNLPPKSPPANPFCPRDTLKLGACSELLGGLVNHVAGTPPSSKCCTLLDGLVDAEAAACICTVIKENAFGIKLEWSVAFSMLVSACKKSIPPGFKCV</sequence>
<dbReference type="Proteomes" id="UP000189703">
    <property type="component" value="Unplaced"/>
</dbReference>
<dbReference type="AlphaFoldDB" id="A0A1U7ZFL6"/>
<dbReference type="InterPro" id="IPR036312">
    <property type="entry name" value="Bifun_inhib/LTP/seed_sf"/>
</dbReference>
<evidence type="ECO:0000313" key="1">
    <source>
        <dbReference type="Proteomes" id="UP000189703"/>
    </source>
</evidence>
<dbReference type="OrthoDB" id="696558at2759"/>
<dbReference type="InterPro" id="IPR051636">
    <property type="entry name" value="Plant_LTP/defense-related"/>
</dbReference>
<proteinExistence type="predicted"/>
<name>A0A1U7ZFL6_NELNU</name>
<dbReference type="InterPro" id="IPR027923">
    <property type="entry name" value="Hydrophob_seed_dom"/>
</dbReference>
<dbReference type="Pfam" id="PF14547">
    <property type="entry name" value="Hydrophob_seed"/>
    <property type="match status" value="1"/>
</dbReference>
<dbReference type="CDD" id="cd01958">
    <property type="entry name" value="HPS_like"/>
    <property type="match status" value="1"/>
</dbReference>
<dbReference type="PROSITE" id="PS51257">
    <property type="entry name" value="PROKAR_LIPOPROTEIN"/>
    <property type="match status" value="1"/>
</dbReference>
<dbReference type="Gene3D" id="1.10.110.10">
    <property type="entry name" value="Plant lipid-transfer and hydrophobic proteins"/>
    <property type="match status" value="1"/>
</dbReference>
<gene>
    <name evidence="2" type="primary">LOC104592502</name>
</gene>
<dbReference type="KEGG" id="nnu:104592502"/>
<dbReference type="InterPro" id="IPR016140">
    <property type="entry name" value="Bifunc_inhib/LTP/seed_store"/>
</dbReference>
<evidence type="ECO:0000313" key="2">
    <source>
        <dbReference type="RefSeq" id="XP_010250206.1"/>
    </source>
</evidence>
<protein>
    <submittedName>
        <fullName evidence="2">14 kDa proline-rich protein DC2.15-like</fullName>
    </submittedName>
</protein>